<dbReference type="AlphaFoldDB" id="A0A8J9W7F2"/>
<dbReference type="Proteomes" id="UP000838878">
    <property type="component" value="Chromosome 7"/>
</dbReference>
<organism evidence="2 3">
    <name type="scientific">Brenthis ino</name>
    <name type="common">lesser marbled fritillary</name>
    <dbReference type="NCBI Taxonomy" id="405034"/>
    <lineage>
        <taxon>Eukaryota</taxon>
        <taxon>Metazoa</taxon>
        <taxon>Ecdysozoa</taxon>
        <taxon>Arthropoda</taxon>
        <taxon>Hexapoda</taxon>
        <taxon>Insecta</taxon>
        <taxon>Pterygota</taxon>
        <taxon>Neoptera</taxon>
        <taxon>Endopterygota</taxon>
        <taxon>Lepidoptera</taxon>
        <taxon>Glossata</taxon>
        <taxon>Ditrysia</taxon>
        <taxon>Papilionoidea</taxon>
        <taxon>Nymphalidae</taxon>
        <taxon>Heliconiinae</taxon>
        <taxon>Argynnini</taxon>
        <taxon>Brenthis</taxon>
    </lineage>
</organism>
<keyword evidence="3" id="KW-1185">Reference proteome</keyword>
<feature type="compositionally biased region" description="Basic and acidic residues" evidence="1">
    <location>
        <begin position="1"/>
        <end position="11"/>
    </location>
</feature>
<name>A0A8J9W7F2_9NEOP</name>
<evidence type="ECO:0000313" key="2">
    <source>
        <dbReference type="EMBL" id="CAH0728112.1"/>
    </source>
</evidence>
<proteinExistence type="predicted"/>
<sequence length="88" mass="9975">MSSDRRDRSGQRETSTLECGPKAEWRKESSESLLAPLYAMYKGFVTTCFAGVVKVPLIVKCAYIDYLKALEVRQAELDKERKIKKKAG</sequence>
<dbReference type="OrthoDB" id="6971227at2759"/>
<accession>A0A8J9W7F2</accession>
<evidence type="ECO:0000256" key="1">
    <source>
        <dbReference type="SAM" id="MobiDB-lite"/>
    </source>
</evidence>
<reference evidence="2" key="1">
    <citation type="submission" date="2021-12" db="EMBL/GenBank/DDBJ databases">
        <authorList>
            <person name="Martin H S."/>
        </authorList>
    </citation>
    <scope>NUCLEOTIDE SEQUENCE</scope>
</reference>
<evidence type="ECO:0000313" key="3">
    <source>
        <dbReference type="Proteomes" id="UP000838878"/>
    </source>
</evidence>
<dbReference type="EMBL" id="OV170227">
    <property type="protein sequence ID" value="CAH0728112.1"/>
    <property type="molecule type" value="Genomic_DNA"/>
</dbReference>
<feature type="non-terminal residue" evidence="2">
    <location>
        <position position="88"/>
    </location>
</feature>
<gene>
    <name evidence="2" type="ORF">BINO364_LOCUS13373</name>
</gene>
<feature type="region of interest" description="Disordered" evidence="1">
    <location>
        <begin position="1"/>
        <end position="23"/>
    </location>
</feature>
<protein>
    <submittedName>
        <fullName evidence="2">Uncharacterized protein</fullName>
    </submittedName>
</protein>